<dbReference type="InterPro" id="IPR011990">
    <property type="entry name" value="TPR-like_helical_dom_sf"/>
</dbReference>
<evidence type="ECO:0000259" key="2">
    <source>
        <dbReference type="Pfam" id="PF25872"/>
    </source>
</evidence>
<dbReference type="PRINTS" id="PR00364">
    <property type="entry name" value="DISEASERSIST"/>
</dbReference>
<accession>A0A5C4WCE2</accession>
<gene>
    <name evidence="3" type="ORF">FH608_022175</name>
</gene>
<dbReference type="Gene3D" id="3.40.50.300">
    <property type="entry name" value="P-loop containing nucleotide triphosphate hydrolases"/>
    <property type="match status" value="1"/>
</dbReference>
<dbReference type="PANTHER" id="PTHR47691:SF3">
    <property type="entry name" value="HTH-TYPE TRANSCRIPTIONAL REGULATOR RV0890C-RELATED"/>
    <property type="match status" value="1"/>
</dbReference>
<evidence type="ECO:0000313" key="4">
    <source>
        <dbReference type="Proteomes" id="UP000312512"/>
    </source>
</evidence>
<comment type="caution">
    <text evidence="3">The sequence shown here is derived from an EMBL/GenBank/DDBJ whole genome shotgun (WGS) entry which is preliminary data.</text>
</comment>
<reference evidence="3 4" key="1">
    <citation type="submission" date="2019-10" db="EMBL/GenBank/DDBJ databases">
        <title>Nonomuraea sp. nov., isolated from Phyllanthus amarus.</title>
        <authorList>
            <person name="Klykleung N."/>
            <person name="Tanasupawat S."/>
        </authorList>
    </citation>
    <scope>NUCLEOTIDE SEQUENCE [LARGE SCALE GENOMIC DNA]</scope>
    <source>
        <strain evidence="3 4">PA1-10</strain>
    </source>
</reference>
<dbReference type="Proteomes" id="UP000312512">
    <property type="component" value="Unassembled WGS sequence"/>
</dbReference>
<proteinExistence type="predicted"/>
<dbReference type="Pfam" id="PF25872">
    <property type="entry name" value="HTH_77"/>
    <property type="match status" value="1"/>
</dbReference>
<evidence type="ECO:0000259" key="1">
    <source>
        <dbReference type="Pfam" id="PF13401"/>
    </source>
</evidence>
<dbReference type="Gene3D" id="1.25.40.10">
    <property type="entry name" value="Tetratricopeptide repeat domain"/>
    <property type="match status" value="1"/>
</dbReference>
<dbReference type="InterPro" id="IPR058852">
    <property type="entry name" value="HTH_77"/>
</dbReference>
<protein>
    <submittedName>
        <fullName evidence="3">AAA family ATPase</fullName>
    </submittedName>
</protein>
<dbReference type="Pfam" id="PF13401">
    <property type="entry name" value="AAA_22"/>
    <property type="match status" value="1"/>
</dbReference>
<dbReference type="SUPFAM" id="SSF52540">
    <property type="entry name" value="P-loop containing nucleoside triphosphate hydrolases"/>
    <property type="match status" value="1"/>
</dbReference>
<evidence type="ECO:0000313" key="3">
    <source>
        <dbReference type="EMBL" id="KAB8193044.1"/>
    </source>
</evidence>
<feature type="domain" description="ORC1/DEAH AAA+ ATPase" evidence="1">
    <location>
        <begin position="26"/>
        <end position="126"/>
    </location>
</feature>
<dbReference type="OrthoDB" id="9812579at2"/>
<organism evidence="3 4">
    <name type="scientific">Nonomuraea phyllanthi</name>
    <dbReference type="NCBI Taxonomy" id="2219224"/>
    <lineage>
        <taxon>Bacteria</taxon>
        <taxon>Bacillati</taxon>
        <taxon>Actinomycetota</taxon>
        <taxon>Actinomycetes</taxon>
        <taxon>Streptosporangiales</taxon>
        <taxon>Streptosporangiaceae</taxon>
        <taxon>Nonomuraea</taxon>
    </lineage>
</organism>
<dbReference type="AlphaFoldDB" id="A0A5C4WCE2"/>
<dbReference type="InterPro" id="IPR049945">
    <property type="entry name" value="AAA_22"/>
</dbReference>
<sequence length="706" mass="77411">MTLLMDKSTFVGRRHELSAARKALSRTRLLTLTGTGGVGKTRLALRLAEQLRPHYRDGVEVVELAALETGDLLEPAVAAALGLRDARPDPMGVLEEHLAGRRMLLVLDSCEHLSDVCARFVDRLLHAAPRLRVIVTSQRTLGVYGEQVLTVPPLSVPCGPREIPGAAPGEVPAAGRAPGELAAAATAPRTREVARHDSVRLFVERAAGVVPGFRLTAGNLGCVTRLVQRLEGIPLAIELAAVRLRTVPLDQLVRELDERFDMLAARAPTVLPRHRTLRATMDWSFRLCSPGERRLWSRLSMFTGGVDLDTAETVCSGDGIDRLDVLDLLAGLVDKSVLVRYGSRYRMPESLRAYGCDQLRPAELGRLRRRYVRHYRELVEAYRCDRLVHDQLERYRFLQVELPNVRVALETCLGDPALAPVELAAASALWCFWLQAGSLTEGRYWLERGLELVPEPGRARATALWVHSMLALRQGDLAAALPRLKECQAIAGRAGYEDVLPYAIRTAGVAAFSSGDNRRGLALLRESLALHRALDDMDGVLFTLYFAAAYGSVVDPRLAVEFGEELLRLCETHHAQVSRAYAQLAVGMALWNLGDFPQAETLVTAATEFTGRSRDRWCLVQCLEVLAWTACARGGYERAAALLGAAHALWQAAGAAPERLCYHASGHEQCTRQARLALGKPAFTSAFRHGARLGLDRAVAYALQPG</sequence>
<keyword evidence="4" id="KW-1185">Reference proteome</keyword>
<dbReference type="GO" id="GO:0016887">
    <property type="term" value="F:ATP hydrolysis activity"/>
    <property type="evidence" value="ECO:0007669"/>
    <property type="project" value="InterPro"/>
</dbReference>
<dbReference type="EMBL" id="VDLX02000008">
    <property type="protein sequence ID" value="KAB8193044.1"/>
    <property type="molecule type" value="Genomic_DNA"/>
</dbReference>
<feature type="domain" description="Winged helix-turn-helix" evidence="2">
    <location>
        <begin position="290"/>
        <end position="358"/>
    </location>
</feature>
<dbReference type="PANTHER" id="PTHR47691">
    <property type="entry name" value="REGULATOR-RELATED"/>
    <property type="match status" value="1"/>
</dbReference>
<dbReference type="InterPro" id="IPR027417">
    <property type="entry name" value="P-loop_NTPase"/>
</dbReference>
<name>A0A5C4WCE2_9ACTN</name>
<dbReference type="RefSeq" id="WP_139632500.1">
    <property type="nucleotide sequence ID" value="NZ_VDLX02000008.1"/>
</dbReference>
<dbReference type="SUPFAM" id="SSF48452">
    <property type="entry name" value="TPR-like"/>
    <property type="match status" value="1"/>
</dbReference>